<evidence type="ECO:0000259" key="3">
    <source>
        <dbReference type="PROSITE" id="PS50853"/>
    </source>
</evidence>
<dbReference type="Pfam" id="PF00041">
    <property type="entry name" value="fn3"/>
    <property type="match status" value="3"/>
</dbReference>
<dbReference type="InterPro" id="IPR050964">
    <property type="entry name" value="Striated_Muscle_Regulatory"/>
</dbReference>
<dbReference type="InterPro" id="IPR003961">
    <property type="entry name" value="FN3_dom"/>
</dbReference>
<dbReference type="SMART" id="SM00060">
    <property type="entry name" value="FN3"/>
    <property type="match status" value="2"/>
</dbReference>
<dbReference type="GO" id="GO:0007156">
    <property type="term" value="P:homophilic cell adhesion via plasma membrane adhesion molecules"/>
    <property type="evidence" value="ECO:0007669"/>
    <property type="project" value="TreeGrafter"/>
</dbReference>
<dbReference type="SUPFAM" id="SSF49265">
    <property type="entry name" value="Fibronectin type III"/>
    <property type="match status" value="1"/>
</dbReference>
<dbReference type="InterPro" id="IPR013783">
    <property type="entry name" value="Ig-like_fold"/>
</dbReference>
<feature type="transmembrane region" description="Helical" evidence="2">
    <location>
        <begin position="398"/>
        <end position="425"/>
    </location>
</feature>
<dbReference type="PANTHER" id="PTHR13817:SF102">
    <property type="entry name" value="DOWN SYNDROME CELL ADHESION MOLECULE-LIKE PROTEIN DSCAM2"/>
    <property type="match status" value="1"/>
</dbReference>
<comment type="caution">
    <text evidence="4">The sequence shown here is derived from an EMBL/GenBank/DDBJ whole genome shotgun (WGS) entry which is preliminary data.</text>
</comment>
<evidence type="ECO:0000256" key="1">
    <source>
        <dbReference type="ARBA" id="ARBA00022737"/>
    </source>
</evidence>
<accession>A0AAV4Y3I2</accession>
<keyword evidence="2" id="KW-1133">Transmembrane helix</keyword>
<feature type="domain" description="Fibronectin type-III" evidence="3">
    <location>
        <begin position="191"/>
        <end position="284"/>
    </location>
</feature>
<keyword evidence="2" id="KW-0812">Transmembrane</keyword>
<evidence type="ECO:0000256" key="2">
    <source>
        <dbReference type="SAM" id="Phobius"/>
    </source>
</evidence>
<protein>
    <submittedName>
        <fullName evidence="4">Down syndrome cell adhesion molecule</fullName>
    </submittedName>
</protein>
<keyword evidence="5" id="KW-1185">Reference proteome</keyword>
<dbReference type="PROSITE" id="PS50853">
    <property type="entry name" value="FN3"/>
    <property type="match status" value="2"/>
</dbReference>
<dbReference type="PANTHER" id="PTHR13817">
    <property type="entry name" value="TITIN"/>
    <property type="match status" value="1"/>
</dbReference>
<dbReference type="InterPro" id="IPR036116">
    <property type="entry name" value="FN3_sf"/>
</dbReference>
<organism evidence="4 5">
    <name type="scientific">Caerostris extrusa</name>
    <name type="common">Bark spider</name>
    <name type="synonym">Caerostris bankana</name>
    <dbReference type="NCBI Taxonomy" id="172846"/>
    <lineage>
        <taxon>Eukaryota</taxon>
        <taxon>Metazoa</taxon>
        <taxon>Ecdysozoa</taxon>
        <taxon>Arthropoda</taxon>
        <taxon>Chelicerata</taxon>
        <taxon>Arachnida</taxon>
        <taxon>Araneae</taxon>
        <taxon>Araneomorphae</taxon>
        <taxon>Entelegynae</taxon>
        <taxon>Araneoidea</taxon>
        <taxon>Araneidae</taxon>
        <taxon>Caerostris</taxon>
    </lineage>
</organism>
<gene>
    <name evidence="4" type="primary">DSCAM_8</name>
    <name evidence="4" type="ORF">CEXT_374901</name>
</gene>
<proteinExistence type="predicted"/>
<dbReference type="AlphaFoldDB" id="A0AAV4Y3I2"/>
<dbReference type="Gene3D" id="2.60.40.10">
    <property type="entry name" value="Immunoglobulins"/>
    <property type="match status" value="4"/>
</dbReference>
<sequence>MKRGYTIDETMTDEGITSEVHIQSADREILLSFTCIAENSFGKDEMNIQIIVQEKPDKPFKLTAHESTSRTISLTWSPPYSGNSPISLYTIQYKPSSVPGGPPLAVQADAPPAPNLQNGPLAGYYVGYKIHGSSKPYTYKTLEITDAFRNECLITNLKRVTTYSVIVQAFNRRGAGPPSDEIKVKTKDNDPPTNPILNIMTTTHTTIQVQWEVRSSSSSPIEGFHLHYKRELGGWQEIQVPSNKRDHTFESLQCGTRYHFYMTAFNEVGEGLPSDAVTAKTLGVGSSNRTQPELVLAVQCNPRCAVSQQMERRWLRYHLLRHPVQGWKRERTGPCVRSRAHAGGALRTGWTEPGTWYRLHIMARNDAGPTQAEYSFSTSVLNDGANPLPPVIKRPAPFYTSLAIVAPVVVTVIILISVLIVVCALSRRRRNGDRQYEDSQSVRKEMNPEAVQMSEYEVKQDGTYVQAKDSSLYFSFPYATSRVPVFSLDERSSGESSTDGRSTLHDIERPYDVPFAVKQIALQVAITNPQALIERNPCPVAVGLQTSTTSTFGEQRLGPRSTAISSNRWQCGTKQGAPYAKTCGDGYEDDECGSPFHLSGARELAESSDAECDRDQILYVHTDAGKKKNL</sequence>
<dbReference type="EMBL" id="BPLR01018611">
    <property type="protein sequence ID" value="GIZ00995.1"/>
    <property type="molecule type" value="Genomic_DNA"/>
</dbReference>
<keyword evidence="2" id="KW-0472">Membrane</keyword>
<dbReference type="CDD" id="cd00063">
    <property type="entry name" value="FN3"/>
    <property type="match status" value="2"/>
</dbReference>
<dbReference type="GO" id="GO:0007416">
    <property type="term" value="P:synapse assembly"/>
    <property type="evidence" value="ECO:0007669"/>
    <property type="project" value="TreeGrafter"/>
</dbReference>
<evidence type="ECO:0000313" key="5">
    <source>
        <dbReference type="Proteomes" id="UP001054945"/>
    </source>
</evidence>
<keyword evidence="1" id="KW-0677">Repeat</keyword>
<evidence type="ECO:0000313" key="4">
    <source>
        <dbReference type="EMBL" id="GIZ00995.1"/>
    </source>
</evidence>
<reference evidence="4 5" key="1">
    <citation type="submission" date="2021-06" db="EMBL/GenBank/DDBJ databases">
        <title>Caerostris extrusa draft genome.</title>
        <authorList>
            <person name="Kono N."/>
            <person name="Arakawa K."/>
        </authorList>
    </citation>
    <scope>NUCLEOTIDE SEQUENCE [LARGE SCALE GENOMIC DNA]</scope>
</reference>
<name>A0AAV4Y3I2_CAEEX</name>
<dbReference type="Proteomes" id="UP001054945">
    <property type="component" value="Unassembled WGS sequence"/>
</dbReference>
<dbReference type="GO" id="GO:0045202">
    <property type="term" value="C:synapse"/>
    <property type="evidence" value="ECO:0007669"/>
    <property type="project" value="TreeGrafter"/>
</dbReference>
<feature type="domain" description="Fibronectin type-III" evidence="3">
    <location>
        <begin position="58"/>
        <end position="189"/>
    </location>
</feature>